<feature type="domain" description="Response regulatory" evidence="4">
    <location>
        <begin position="19"/>
        <end position="134"/>
    </location>
</feature>
<evidence type="ECO:0000313" key="6">
    <source>
        <dbReference type="Proteomes" id="UP000683428"/>
    </source>
</evidence>
<evidence type="ECO:0000256" key="2">
    <source>
        <dbReference type="PROSITE-ProRule" id="PRU00169"/>
    </source>
</evidence>
<dbReference type="Proteomes" id="UP000683428">
    <property type="component" value="Chromosome"/>
</dbReference>
<accession>A0A975SLK8</accession>
<evidence type="ECO:0000256" key="3">
    <source>
        <dbReference type="SAM" id="Coils"/>
    </source>
</evidence>
<dbReference type="InterPro" id="IPR050595">
    <property type="entry name" value="Bact_response_regulator"/>
</dbReference>
<evidence type="ECO:0000259" key="4">
    <source>
        <dbReference type="PROSITE" id="PS50110"/>
    </source>
</evidence>
<dbReference type="InterPro" id="IPR001789">
    <property type="entry name" value="Sig_transdc_resp-reg_receiver"/>
</dbReference>
<proteinExistence type="predicted"/>
<feature type="coiled-coil region" evidence="3">
    <location>
        <begin position="136"/>
        <end position="174"/>
    </location>
</feature>
<keyword evidence="6" id="KW-1185">Reference proteome</keyword>
<feature type="modified residue" description="4-aspartylphosphate" evidence="2">
    <location>
        <position position="68"/>
    </location>
</feature>
<dbReference type="GO" id="GO:0000160">
    <property type="term" value="P:phosphorelay signal transduction system"/>
    <property type="evidence" value="ECO:0007669"/>
    <property type="project" value="InterPro"/>
</dbReference>
<protein>
    <submittedName>
        <fullName evidence="5">Response regulator</fullName>
    </submittedName>
</protein>
<dbReference type="CDD" id="cd17569">
    <property type="entry name" value="REC_HupR-like"/>
    <property type="match status" value="1"/>
</dbReference>
<gene>
    <name evidence="5" type="ORF">Azoinq_09695</name>
</gene>
<dbReference type="PANTHER" id="PTHR44591:SF19">
    <property type="entry name" value="TWO-COMPONENT RESPONSE REGULATOR-RELATED"/>
    <property type="match status" value="1"/>
</dbReference>
<sequence length="283" mass="31241">MNLDAAPVSGTAPVVSPGTLLLVDDEENILSAMKRLLRRDGYRILTASGGEAGLQLLAENPVDVIISDQRMPGMCGVEFLRRAKDLYPRTVRMVLSGYTELDSVTNAINEGAIYKFLTKPWDDDQLRANIAEAFQHKNLADENRRLSLELQQANRELAAANARLREMVDLKQERIALDEVTLDVLHEVLQLVPWPLVGLDDQDRVAAMNGEAEHLFGDQGLYLGSPAVSVFPAEVGQVLVEPWGEGCVALPQGRFRYYCRPMGRASAARGRVLLLIPEGGRHD</sequence>
<dbReference type="PANTHER" id="PTHR44591">
    <property type="entry name" value="STRESS RESPONSE REGULATOR PROTEIN 1"/>
    <property type="match status" value="1"/>
</dbReference>
<dbReference type="KEGG" id="aiq:Azoinq_09695"/>
<reference evidence="5" key="1">
    <citation type="submission" date="2020-11" db="EMBL/GenBank/DDBJ databases">
        <title>Azospira inquinata sp. nov.</title>
        <authorList>
            <person name="Moe W.M."/>
            <person name="Mikes M.C."/>
        </authorList>
    </citation>
    <scope>NUCLEOTIDE SEQUENCE</scope>
    <source>
        <strain evidence="5">Azo-3</strain>
    </source>
</reference>
<dbReference type="PROSITE" id="PS50110">
    <property type="entry name" value="RESPONSE_REGULATORY"/>
    <property type="match status" value="1"/>
</dbReference>
<organism evidence="5 6">
    <name type="scientific">Azospira inquinata</name>
    <dbReference type="NCBI Taxonomy" id="2785627"/>
    <lineage>
        <taxon>Bacteria</taxon>
        <taxon>Pseudomonadati</taxon>
        <taxon>Pseudomonadota</taxon>
        <taxon>Betaproteobacteria</taxon>
        <taxon>Rhodocyclales</taxon>
        <taxon>Rhodocyclaceae</taxon>
        <taxon>Azospira</taxon>
    </lineage>
</organism>
<evidence type="ECO:0000256" key="1">
    <source>
        <dbReference type="ARBA" id="ARBA00022553"/>
    </source>
</evidence>
<evidence type="ECO:0000313" key="5">
    <source>
        <dbReference type="EMBL" id="QWT48140.1"/>
    </source>
</evidence>
<keyword evidence="1 2" id="KW-0597">Phosphoprotein</keyword>
<name>A0A975SLK8_9RHOO</name>
<dbReference type="Pfam" id="PF00072">
    <property type="entry name" value="Response_reg"/>
    <property type="match status" value="1"/>
</dbReference>
<dbReference type="AlphaFoldDB" id="A0A975SLK8"/>
<dbReference type="SMART" id="SM00448">
    <property type="entry name" value="REC"/>
    <property type="match status" value="1"/>
</dbReference>
<keyword evidence="3" id="KW-0175">Coiled coil</keyword>
<dbReference type="EMBL" id="CP064782">
    <property type="protein sequence ID" value="QWT48140.1"/>
    <property type="molecule type" value="Genomic_DNA"/>
</dbReference>
<dbReference type="RefSeq" id="WP_216129599.1">
    <property type="nucleotide sequence ID" value="NZ_CP064782.1"/>
</dbReference>